<evidence type="ECO:0000256" key="4">
    <source>
        <dbReference type="ARBA" id="ARBA00033751"/>
    </source>
</evidence>
<proteinExistence type="inferred from homology"/>
<dbReference type="InterPro" id="IPR038536">
    <property type="entry name" value="Alkyl/aryl-sulf_dimr_sf"/>
</dbReference>
<keyword evidence="5" id="KW-0732">Signal</keyword>
<dbReference type="Gene3D" id="3.60.15.30">
    <property type="entry name" value="Metallo-beta-lactamase domain"/>
    <property type="match status" value="1"/>
</dbReference>
<dbReference type="Pfam" id="PF14864">
    <property type="entry name" value="Alkyl_sulf_C"/>
    <property type="match status" value="1"/>
</dbReference>
<dbReference type="PANTHER" id="PTHR43223">
    <property type="entry name" value="ALKYL/ARYL-SULFATASE"/>
    <property type="match status" value="1"/>
</dbReference>
<dbReference type="InterPro" id="IPR029229">
    <property type="entry name" value="Alkyl_sulf_C"/>
</dbReference>
<evidence type="ECO:0000256" key="5">
    <source>
        <dbReference type="SAM" id="SignalP"/>
    </source>
</evidence>
<keyword evidence="2" id="KW-0378">Hydrolase</keyword>
<evidence type="ECO:0000313" key="7">
    <source>
        <dbReference type="EMBL" id="WDF66834.1"/>
    </source>
</evidence>
<reference evidence="7 8" key="1">
    <citation type="submission" date="2023-02" db="EMBL/GenBank/DDBJ databases">
        <title>Genome sequence of Sphingobacterium sp. KACC 22765.</title>
        <authorList>
            <person name="Kim S."/>
            <person name="Heo J."/>
            <person name="Kwon S.-W."/>
        </authorList>
    </citation>
    <scope>NUCLEOTIDE SEQUENCE [LARGE SCALE GENOMIC DNA]</scope>
    <source>
        <strain evidence="7 8">KACC 22765</strain>
    </source>
</reference>
<dbReference type="CDD" id="cd07710">
    <property type="entry name" value="arylsulfatase_Sdsa1-like_MBL-fold"/>
    <property type="match status" value="1"/>
</dbReference>
<dbReference type="InterPro" id="IPR044097">
    <property type="entry name" value="Bds1/SdsA1_MBL-fold"/>
</dbReference>
<dbReference type="Gene3D" id="1.25.40.880">
    <property type="entry name" value="Alkyl sulfatase, dimerisation domain"/>
    <property type="match status" value="1"/>
</dbReference>
<feature type="signal peptide" evidence="5">
    <location>
        <begin position="1"/>
        <end position="20"/>
    </location>
</feature>
<comment type="similarity">
    <text evidence="4">Belongs to the metallo-beta-lactamase superfamily. Type III sulfatase family.</text>
</comment>
<dbReference type="PANTHER" id="PTHR43223:SF1">
    <property type="entry name" value="ALKYL_ARYL-SULFATASE BDS1"/>
    <property type="match status" value="1"/>
</dbReference>
<keyword evidence="1" id="KW-0479">Metal-binding</keyword>
<evidence type="ECO:0000256" key="1">
    <source>
        <dbReference type="ARBA" id="ARBA00022723"/>
    </source>
</evidence>
<keyword evidence="3" id="KW-0862">Zinc</keyword>
<dbReference type="InterPro" id="IPR001279">
    <property type="entry name" value="Metallo-B-lactamas"/>
</dbReference>
<evidence type="ECO:0000256" key="2">
    <source>
        <dbReference type="ARBA" id="ARBA00022801"/>
    </source>
</evidence>
<dbReference type="SUPFAM" id="SSF56281">
    <property type="entry name" value="Metallo-hydrolase/oxidoreductase"/>
    <property type="match status" value="1"/>
</dbReference>
<evidence type="ECO:0000259" key="6">
    <source>
        <dbReference type="SMART" id="SM00849"/>
    </source>
</evidence>
<keyword evidence="8" id="KW-1185">Reference proteome</keyword>
<gene>
    <name evidence="7" type="ORF">PQ465_11010</name>
</gene>
<dbReference type="Pfam" id="PF14863">
    <property type="entry name" value="Alkyl_sulf_dimr"/>
    <property type="match status" value="1"/>
</dbReference>
<dbReference type="SUPFAM" id="SSF55718">
    <property type="entry name" value="SCP-like"/>
    <property type="match status" value="1"/>
</dbReference>
<dbReference type="RefSeq" id="WP_274265574.1">
    <property type="nucleotide sequence ID" value="NZ_CP117880.1"/>
</dbReference>
<dbReference type="Gene3D" id="3.30.1050.10">
    <property type="entry name" value="SCP2 sterol-binding domain"/>
    <property type="match status" value="1"/>
</dbReference>
<protein>
    <submittedName>
        <fullName evidence="7">Alkyl sulfatase dimerization domain-containing protein</fullName>
    </submittedName>
</protein>
<dbReference type="Pfam" id="PF00753">
    <property type="entry name" value="Lactamase_B"/>
    <property type="match status" value="1"/>
</dbReference>
<sequence length="651" mass="72442">MKNYLLVLLTFSLIPLEMVAQSAGPKEATSYTRKANSNILSILDFSDSTDYVNARRGFIATYPEDHIGKAYDLSQFNFIKGQAPAEVNPSLWRQSELNAIAGLFKVTDNVYQIRGFDLANMTLIKGKSGWIVIDPLTVEETAKAGMQLVKQHLGDFPVTAIIITHSHIDHFGGMRAVLDEKAIAEGKQKIYAPDGFVEHAVSENVLAGNTMGRRAGYMYGNLLPKSTTGSVGSGLGTTTATGTSAIAKPTDIISSEDGQQKVIDGLKVDFIYTPDSEAPAEMMFYFPELRMLVQAENVNHTLHNLYTLRGAQVRNGQKWSIYIDRILARWGDDVAISIGMHHWPTWGNTEVRNLLESQRDLYRFIHDQTLRLANTGLTPLEIADSLALPEDIDRQFSSRGYYGSLHHNIRAQYQLYFGFFDGNPANLHPLPPAQVGKKYIELAGGSARILEQARKSFDLGEYRWVAELVNHVVFAEPNNKPARELLADTYEQMGYQAESAPWRNFYLSGAQELRSGVSKPKETISANKNIVADMSSDLFFNYLAMRYNGLQEHRLKHTFNFNLTDTDEKVSLILSNGTLHPRVGSHAPKNVSATITLPRSVLMALASDPKNADLAGLEKKGTVKIEGDREAFTALLNNIVNFDKMFNIIEP</sequence>
<dbReference type="SMART" id="SM00849">
    <property type="entry name" value="Lactamase_B"/>
    <property type="match status" value="1"/>
</dbReference>
<feature type="domain" description="Metallo-beta-lactamase" evidence="6">
    <location>
        <begin position="118"/>
        <end position="341"/>
    </location>
</feature>
<evidence type="ECO:0000256" key="3">
    <source>
        <dbReference type="ARBA" id="ARBA00022833"/>
    </source>
</evidence>
<dbReference type="InterPro" id="IPR036866">
    <property type="entry name" value="RibonucZ/Hydroxyglut_hydro"/>
</dbReference>
<evidence type="ECO:0000313" key="8">
    <source>
        <dbReference type="Proteomes" id="UP001221558"/>
    </source>
</evidence>
<dbReference type="InterPro" id="IPR029228">
    <property type="entry name" value="Alkyl_sulf_dimr"/>
</dbReference>
<organism evidence="7 8">
    <name type="scientific">Sphingobacterium oryzagri</name>
    <dbReference type="NCBI Taxonomy" id="3025669"/>
    <lineage>
        <taxon>Bacteria</taxon>
        <taxon>Pseudomonadati</taxon>
        <taxon>Bacteroidota</taxon>
        <taxon>Sphingobacteriia</taxon>
        <taxon>Sphingobacteriales</taxon>
        <taxon>Sphingobacteriaceae</taxon>
        <taxon>Sphingobacterium</taxon>
    </lineage>
</organism>
<dbReference type="InterPro" id="IPR036527">
    <property type="entry name" value="SCP2_sterol-bd_dom_sf"/>
</dbReference>
<dbReference type="EMBL" id="CP117880">
    <property type="protein sequence ID" value="WDF66834.1"/>
    <property type="molecule type" value="Genomic_DNA"/>
</dbReference>
<dbReference type="InterPro" id="IPR052195">
    <property type="entry name" value="Bact_Alkyl/Aryl-Sulfatase"/>
</dbReference>
<accession>A0ABY7WE01</accession>
<feature type="chain" id="PRO_5046683600" evidence="5">
    <location>
        <begin position="21"/>
        <end position="651"/>
    </location>
</feature>
<name>A0ABY7WE01_9SPHI</name>
<dbReference type="Proteomes" id="UP001221558">
    <property type="component" value="Chromosome"/>
</dbReference>